<keyword evidence="1" id="KW-0808">Transferase</keyword>
<organism evidence="8 9">
    <name type="scientific">Paragonimus westermani</name>
    <dbReference type="NCBI Taxonomy" id="34504"/>
    <lineage>
        <taxon>Eukaryota</taxon>
        <taxon>Metazoa</taxon>
        <taxon>Spiralia</taxon>
        <taxon>Lophotrochozoa</taxon>
        <taxon>Platyhelminthes</taxon>
        <taxon>Trematoda</taxon>
        <taxon>Digenea</taxon>
        <taxon>Plagiorchiida</taxon>
        <taxon>Troglotremata</taxon>
        <taxon>Troglotrematidae</taxon>
        <taxon>Paragonimus</taxon>
    </lineage>
</organism>
<dbReference type="PROSITE" id="PS50011">
    <property type="entry name" value="PROTEIN_KINASE_DOM"/>
    <property type="match status" value="1"/>
</dbReference>
<evidence type="ECO:0000256" key="6">
    <source>
        <dbReference type="PROSITE-ProRule" id="PRU10141"/>
    </source>
</evidence>
<evidence type="ECO:0000256" key="2">
    <source>
        <dbReference type="ARBA" id="ARBA00022741"/>
    </source>
</evidence>
<proteinExistence type="predicted"/>
<dbReference type="EC" id="2.7.11.34" evidence="5"/>
<dbReference type="GO" id="GO:0004674">
    <property type="term" value="F:protein serine/threonine kinase activity"/>
    <property type="evidence" value="ECO:0007669"/>
    <property type="project" value="TreeGrafter"/>
</dbReference>
<keyword evidence="4 6" id="KW-0067">ATP-binding</keyword>
<evidence type="ECO:0000313" key="9">
    <source>
        <dbReference type="Proteomes" id="UP000324629"/>
    </source>
</evidence>
<dbReference type="PROSITE" id="PS00107">
    <property type="entry name" value="PROTEIN_KINASE_ATP"/>
    <property type="match status" value="1"/>
</dbReference>
<dbReference type="SUPFAM" id="SSF56112">
    <property type="entry name" value="Protein kinase-like (PK-like)"/>
    <property type="match status" value="1"/>
</dbReference>
<dbReference type="GO" id="GO:0005524">
    <property type="term" value="F:ATP binding"/>
    <property type="evidence" value="ECO:0007669"/>
    <property type="project" value="UniProtKB-UniRule"/>
</dbReference>
<evidence type="ECO:0000256" key="1">
    <source>
        <dbReference type="ARBA" id="ARBA00022679"/>
    </source>
</evidence>
<feature type="domain" description="Protein kinase" evidence="7">
    <location>
        <begin position="136"/>
        <end position="242"/>
    </location>
</feature>
<dbReference type="PANTHER" id="PTHR43289">
    <property type="entry name" value="MITOGEN-ACTIVATED PROTEIN KINASE KINASE KINASE 20-RELATED"/>
    <property type="match status" value="1"/>
</dbReference>
<dbReference type="PANTHER" id="PTHR43289:SF6">
    <property type="entry name" value="SERINE_THREONINE-PROTEIN KINASE NEKL-3"/>
    <property type="match status" value="1"/>
</dbReference>
<name>A0A5J4NXE4_9TREM</name>
<dbReference type="EMBL" id="QNGE01000460">
    <property type="protein sequence ID" value="KAA3680377.1"/>
    <property type="molecule type" value="Genomic_DNA"/>
</dbReference>
<evidence type="ECO:0000313" key="8">
    <source>
        <dbReference type="EMBL" id="KAA3680377.1"/>
    </source>
</evidence>
<evidence type="ECO:0000259" key="7">
    <source>
        <dbReference type="PROSITE" id="PS50011"/>
    </source>
</evidence>
<gene>
    <name evidence="8" type="ORF">DEA37_0008155</name>
</gene>
<keyword evidence="2 6" id="KW-0547">Nucleotide-binding</keyword>
<dbReference type="InterPro" id="IPR011009">
    <property type="entry name" value="Kinase-like_dom_sf"/>
</dbReference>
<accession>A0A5J4NXE4</accession>
<evidence type="ECO:0000256" key="3">
    <source>
        <dbReference type="ARBA" id="ARBA00022777"/>
    </source>
</evidence>
<dbReference type="Gene3D" id="3.30.200.20">
    <property type="entry name" value="Phosphorylase Kinase, domain 1"/>
    <property type="match status" value="1"/>
</dbReference>
<dbReference type="AlphaFoldDB" id="A0A5J4NXE4"/>
<evidence type="ECO:0000256" key="5">
    <source>
        <dbReference type="ARBA" id="ARBA00039067"/>
    </source>
</evidence>
<keyword evidence="3" id="KW-0418">Kinase</keyword>
<reference evidence="8 9" key="1">
    <citation type="journal article" date="2019" name="Gigascience">
        <title>Whole-genome sequence of the oriental lung fluke Paragonimus westermani.</title>
        <authorList>
            <person name="Oey H."/>
            <person name="Zakrzewski M."/>
            <person name="Narain K."/>
            <person name="Devi K.R."/>
            <person name="Agatsuma T."/>
            <person name="Nawaratna S."/>
            <person name="Gobert G.N."/>
            <person name="Jones M.K."/>
            <person name="Ragan M.A."/>
            <person name="McManus D.P."/>
            <person name="Krause L."/>
        </authorList>
    </citation>
    <scope>NUCLEOTIDE SEQUENCE [LARGE SCALE GENOMIC DNA]</scope>
    <source>
        <strain evidence="8 9">IND2009</strain>
    </source>
</reference>
<feature type="binding site" evidence="6">
    <location>
        <position position="170"/>
    </location>
    <ligand>
        <name>ATP</name>
        <dbReference type="ChEBI" id="CHEBI:30616"/>
    </ligand>
</feature>
<comment type="caution">
    <text evidence="8">The sequence shown here is derived from an EMBL/GenBank/DDBJ whole genome shotgun (WGS) entry which is preliminary data.</text>
</comment>
<keyword evidence="9" id="KW-1185">Reference proteome</keyword>
<protein>
    <recommendedName>
        <fullName evidence="5">NEK6-subfamily protein kinase</fullName>
        <ecNumber evidence="5">2.7.11.34</ecNumber>
    </recommendedName>
</protein>
<evidence type="ECO:0000256" key="4">
    <source>
        <dbReference type="ARBA" id="ARBA00022840"/>
    </source>
</evidence>
<dbReference type="InterPro" id="IPR000719">
    <property type="entry name" value="Prot_kinase_dom"/>
</dbReference>
<dbReference type="InterPro" id="IPR017441">
    <property type="entry name" value="Protein_kinase_ATP_BS"/>
</dbReference>
<sequence length="242" mass="27461">MIKLGSVDYASEFIPHIGKEVVLSPDGQVTEVDTIFETSRNKSEREQFKCSRDVYVAHYNSSKKKKKLNELPFSINDIINPSILDPVNLQQAHTLGLEGHLRKSAFFGRYASILTPLCNTTLSHLTEKSPIYLEQFLILGIIGLGQFSTVYRARYMPDDCQQSSRLVALKIVKIFEMMDAKARKDCIQEIDLLKVLSSPQTANDTLTLQGSICLEHRMQNRELSPSFIEYKECILDVGENVR</sequence>
<dbReference type="Proteomes" id="UP000324629">
    <property type="component" value="Unassembled WGS sequence"/>
</dbReference>